<dbReference type="EMBL" id="DAARJD010000023">
    <property type="protein sequence ID" value="HAE2645441.1"/>
    <property type="molecule type" value="Genomic_DNA"/>
</dbReference>
<evidence type="ECO:0000313" key="2">
    <source>
        <dbReference type="EMBL" id="HAE2645441.1"/>
    </source>
</evidence>
<accession>A0A728QDK9</accession>
<dbReference type="AlphaFoldDB" id="A0A728QDK9"/>
<keyword evidence="1" id="KW-1133">Transmembrane helix</keyword>
<sequence length="154" mass="17002">MEISIKHPRFQGKKLSVSTRTIFKNPSLLIDGIEQKKMKGLKRRYLLEDDNGSPAIVEIKSVIDPIPTIVIDGERISLASPMTWYEYVLLCLPFLLIFIGGAIGGFVGIVGAMINASIIRGQGSIVARYGGTLLVTFICYLVFFVIVSMLSHLK</sequence>
<gene>
    <name evidence="2" type="ORF">GNA85_004082</name>
</gene>
<comment type="caution">
    <text evidence="2">The sequence shown here is derived from an EMBL/GenBank/DDBJ whole genome shotgun (WGS) entry which is preliminary data.</text>
</comment>
<evidence type="ECO:0000256" key="1">
    <source>
        <dbReference type="SAM" id="Phobius"/>
    </source>
</evidence>
<reference evidence="2" key="1">
    <citation type="journal article" date="2018" name="Genome Biol.">
        <title>SKESA: strategic k-mer extension for scrupulous assemblies.</title>
        <authorList>
            <person name="Souvorov A."/>
            <person name="Agarwala R."/>
            <person name="Lipman D.J."/>
        </authorList>
    </citation>
    <scope>NUCLEOTIDE SEQUENCE</scope>
    <source>
        <strain evidence="2">SAL3357</strain>
    </source>
</reference>
<keyword evidence="1" id="KW-0472">Membrane</keyword>
<feature type="transmembrane region" description="Helical" evidence="1">
    <location>
        <begin position="126"/>
        <end position="150"/>
    </location>
</feature>
<name>A0A728QDK9_SALER</name>
<keyword evidence="1" id="KW-0812">Transmembrane</keyword>
<feature type="transmembrane region" description="Helical" evidence="1">
    <location>
        <begin position="87"/>
        <end position="114"/>
    </location>
</feature>
<protein>
    <submittedName>
        <fullName evidence="2">Uncharacterized protein</fullName>
    </submittedName>
</protein>
<proteinExistence type="predicted"/>
<reference evidence="2" key="2">
    <citation type="submission" date="2018-07" db="EMBL/GenBank/DDBJ databases">
        <authorList>
            <consortium name="NCBI Pathogen Detection Project"/>
        </authorList>
    </citation>
    <scope>NUCLEOTIDE SEQUENCE</scope>
    <source>
        <strain evidence="2">SAL3357</strain>
    </source>
</reference>
<organism evidence="2">
    <name type="scientific">Salmonella enterica</name>
    <name type="common">Salmonella choleraesuis</name>
    <dbReference type="NCBI Taxonomy" id="28901"/>
    <lineage>
        <taxon>Bacteria</taxon>
        <taxon>Pseudomonadati</taxon>
        <taxon>Pseudomonadota</taxon>
        <taxon>Gammaproteobacteria</taxon>
        <taxon>Enterobacterales</taxon>
        <taxon>Enterobacteriaceae</taxon>
        <taxon>Salmonella</taxon>
    </lineage>
</organism>